<feature type="region of interest" description="Disordered" evidence="1">
    <location>
        <begin position="645"/>
        <end position="680"/>
    </location>
</feature>
<accession>A0AAD1Y8T5</accession>
<name>A0AAD1Y8T5_EUPCR</name>
<sequence>MNLENVSLGDGQLNEAKSTRPKSSLQVAKKFLGEEEKVVEDSGSHAVRVSDLSFLKDHTEQVDFSCLNPDKKFSKLVNLLPLADEIDKCGFKSIKEYFIDIINLKLGHYNEAVKKAGETTNENLLGYIHKHVLSVMATKHSYEYLENSIREMELKQKQFQTDIKSMDNLIAKKANTITLNLHKQILDKNVHKTDRIDADLENYALKNTMLRLEDRLNEVSMKLNKLQAKLASDYHDKDHIGLILTNLKEYNIDTFVEIPKYEKRFTSVQEKFDEFKSNIKTFDSKLVGFLTDFTNSTKLQAIENKKLSKGLDLKVGEEYVTKVLENKIFGPIERFRKQVSEFYLENAQQKKIIQRFDEVITEKASKLVVEDLLLKSKECTESLKHDSTILDSLSSAVHEINNKLSTLSSTVGNLEGNIRNETESSLIKNFSNLKHELMSSGGTNTRAFHELRDELNNKASMSEVMAMMSFKCNVKDVEINMKITDVIHKQVQHLGVMIVEILRNEVSKYSHVKESEKTLQNKYNSLLSQSKNIFQWIQKFNPEDINTLDLECPEDLKKFSALISRSFPEINPNLHGINKVSINSMLPRNFDENIPGLNSPMMQDERNFYQKQKIKMAINEFGAKNDKIRKIKLKKDTMIRAIREKAKSRVHSHENSDSLRNVSKNSHHERDHNFKSPRYGLSLKNTIEMHSRNRSGMASPIKTSKNMKGICNNMTLPNI</sequence>
<dbReference type="AlphaFoldDB" id="A0AAD1Y8T5"/>
<feature type="region of interest" description="Disordered" evidence="1">
    <location>
        <begin position="693"/>
        <end position="719"/>
    </location>
</feature>
<reference evidence="2" key="1">
    <citation type="submission" date="2023-07" db="EMBL/GenBank/DDBJ databases">
        <authorList>
            <consortium name="AG Swart"/>
            <person name="Singh M."/>
            <person name="Singh A."/>
            <person name="Seah K."/>
            <person name="Emmerich C."/>
        </authorList>
    </citation>
    <scope>NUCLEOTIDE SEQUENCE</scope>
    <source>
        <strain evidence="2">DP1</strain>
    </source>
</reference>
<feature type="compositionally biased region" description="Basic and acidic residues" evidence="1">
    <location>
        <begin position="645"/>
        <end position="657"/>
    </location>
</feature>
<protein>
    <submittedName>
        <fullName evidence="2">Uncharacterized protein</fullName>
    </submittedName>
</protein>
<feature type="compositionally biased region" description="Polar residues" evidence="1">
    <location>
        <begin position="701"/>
        <end position="719"/>
    </location>
</feature>
<dbReference type="Proteomes" id="UP001295684">
    <property type="component" value="Unassembled WGS sequence"/>
</dbReference>
<evidence type="ECO:0000313" key="3">
    <source>
        <dbReference type="Proteomes" id="UP001295684"/>
    </source>
</evidence>
<proteinExistence type="predicted"/>
<comment type="caution">
    <text evidence="2">The sequence shown here is derived from an EMBL/GenBank/DDBJ whole genome shotgun (WGS) entry which is preliminary data.</text>
</comment>
<evidence type="ECO:0000313" key="2">
    <source>
        <dbReference type="EMBL" id="CAI2386643.1"/>
    </source>
</evidence>
<feature type="region of interest" description="Disordered" evidence="1">
    <location>
        <begin position="1"/>
        <end position="21"/>
    </location>
</feature>
<keyword evidence="3" id="KW-1185">Reference proteome</keyword>
<organism evidence="2 3">
    <name type="scientific">Euplotes crassus</name>
    <dbReference type="NCBI Taxonomy" id="5936"/>
    <lineage>
        <taxon>Eukaryota</taxon>
        <taxon>Sar</taxon>
        <taxon>Alveolata</taxon>
        <taxon>Ciliophora</taxon>
        <taxon>Intramacronucleata</taxon>
        <taxon>Spirotrichea</taxon>
        <taxon>Hypotrichia</taxon>
        <taxon>Euplotida</taxon>
        <taxon>Euplotidae</taxon>
        <taxon>Moneuplotes</taxon>
    </lineage>
</organism>
<gene>
    <name evidence="2" type="ORF">ECRASSUSDP1_LOCUS28265</name>
</gene>
<evidence type="ECO:0000256" key="1">
    <source>
        <dbReference type="SAM" id="MobiDB-lite"/>
    </source>
</evidence>
<dbReference type="EMBL" id="CAMPGE010029166">
    <property type="protein sequence ID" value="CAI2386643.1"/>
    <property type="molecule type" value="Genomic_DNA"/>
</dbReference>